<name>C9LUM0_SELS3</name>
<dbReference type="InterPro" id="IPR001996">
    <property type="entry name" value="PTS_IIB_1"/>
</dbReference>
<keyword evidence="2" id="KW-0813">Transport</keyword>
<dbReference type="RefSeq" id="WP_006192427.1">
    <property type="nucleotide sequence ID" value="NC_015437.1"/>
</dbReference>
<dbReference type="PROSITE" id="PS01035">
    <property type="entry name" value="PTS_EIIB_TYPE_1_CYS"/>
    <property type="match status" value="1"/>
</dbReference>
<dbReference type="eggNOG" id="COG1263">
    <property type="taxonomic scope" value="Bacteria"/>
</dbReference>
<feature type="domain" description="PTS EIIB type-1" evidence="13">
    <location>
        <begin position="4"/>
        <end position="87"/>
    </location>
</feature>
<evidence type="ECO:0000256" key="12">
    <source>
        <dbReference type="SAM" id="Phobius"/>
    </source>
</evidence>
<evidence type="ECO:0000259" key="14">
    <source>
        <dbReference type="PROSITE" id="PS51103"/>
    </source>
</evidence>
<protein>
    <submittedName>
        <fullName evidence="16">Phosphotransferase system, EIIC</fullName>
    </submittedName>
    <submittedName>
        <fullName evidence="15">Protein-N(Pi)-phosphohistidine--sugar phosphotransferase</fullName>
        <ecNumber evidence="15">2.7.1.69</ecNumber>
    </submittedName>
</protein>
<feature type="transmembrane region" description="Helical" evidence="12">
    <location>
        <begin position="236"/>
        <end position="255"/>
    </location>
</feature>
<dbReference type="STRING" id="546271.Selsp_1091"/>
<keyword evidence="9 12" id="KW-1133">Transmembrane helix</keyword>
<keyword evidence="3" id="KW-1003">Cell membrane</keyword>
<feature type="active site" description="Phosphocysteine intermediate; for EIIB activity" evidence="11">
    <location>
        <position position="26"/>
    </location>
</feature>
<feature type="transmembrane region" description="Helical" evidence="12">
    <location>
        <begin position="408"/>
        <end position="434"/>
    </location>
</feature>
<organism evidence="16 17">
    <name type="scientific">Selenomonas sputigena (strain ATCC 35185 / DSM 20758 / CCUG 44933 / VPI D19B-28)</name>
    <dbReference type="NCBI Taxonomy" id="546271"/>
    <lineage>
        <taxon>Bacteria</taxon>
        <taxon>Bacillati</taxon>
        <taxon>Bacillota</taxon>
        <taxon>Negativicutes</taxon>
        <taxon>Selenomonadales</taxon>
        <taxon>Selenomonadaceae</taxon>
        <taxon>Selenomonas</taxon>
    </lineage>
</organism>
<dbReference type="OrthoDB" id="92465at2"/>
<dbReference type="InterPro" id="IPR050558">
    <property type="entry name" value="PTS_Sugar-Specific_Components"/>
</dbReference>
<dbReference type="GO" id="GO:0005886">
    <property type="term" value="C:plasma membrane"/>
    <property type="evidence" value="ECO:0007669"/>
    <property type="project" value="UniProtKB-SubCell"/>
</dbReference>
<evidence type="ECO:0000256" key="11">
    <source>
        <dbReference type="PROSITE-ProRule" id="PRU00421"/>
    </source>
</evidence>
<gene>
    <name evidence="15" type="ordered locus">Selsp_1091</name>
    <name evidence="16" type="ORF">SELSPUOL_01156</name>
</gene>
<dbReference type="PANTHER" id="PTHR30175">
    <property type="entry name" value="PHOSPHOTRANSFERASE SYSTEM TRANSPORT PROTEIN"/>
    <property type="match status" value="1"/>
</dbReference>
<evidence type="ECO:0000256" key="5">
    <source>
        <dbReference type="ARBA" id="ARBA00022679"/>
    </source>
</evidence>
<feature type="transmembrane region" description="Helical" evidence="12">
    <location>
        <begin position="212"/>
        <end position="230"/>
    </location>
</feature>
<feature type="transmembrane region" description="Helical" evidence="12">
    <location>
        <begin position="146"/>
        <end position="167"/>
    </location>
</feature>
<dbReference type="KEGG" id="ssg:Selsp_1091"/>
<dbReference type="AlphaFoldDB" id="C9LUM0"/>
<feature type="domain" description="PTS EIIC type-1" evidence="14">
    <location>
        <begin position="141"/>
        <end position="477"/>
    </location>
</feature>
<dbReference type="SUPFAM" id="SSF55604">
    <property type="entry name" value="Glucose permease domain IIB"/>
    <property type="match status" value="1"/>
</dbReference>
<dbReference type="Proteomes" id="UP000011124">
    <property type="component" value="Chromosome"/>
</dbReference>
<dbReference type="GO" id="GO:0008982">
    <property type="term" value="F:protein-N(PI)-phosphohistidine-sugar phosphotransferase activity"/>
    <property type="evidence" value="ECO:0007669"/>
    <property type="project" value="InterPro"/>
</dbReference>
<sequence length="477" mass="48999">MKAEALAKEILRLVGPAANICKAANCMTRLRLELKEQMPDLTQKLQALDGVLGTHTSGRELQIILGPGRAASVTACFKELLEQEAAAATTEMPSADTAAGSDAADAPSVRQAAQNSAVGDGKALHEAIRKKNATPAKLFLKRIANIFIPLIPAFIACGIITGLLNVALKTFPALAATPYAALLGLMGNAVFFGMNILVGVNAAKEFGGSPMLGGTLAVILSHPGLAAISLDGFSFVPGRGGIIAVLLVTALAAWLEKKLHRHVPEMLDLFLTPLLVLLIAGLAALFILQPLGGVLSEWVGQAATAAIDKGGALTGFVLGAAWLPMVMLGVHQALTPIHAELLSRYGVTILLPVLAMAGAGQVGAALCVYCRTRSAFLRKTVATALPVGVLGIGEPLIYGVTLPLGRPFLGACIGGAFGGAVQAAFMVGAAAMGISGLPLAAVTDKVAIYLIGLLTAYAAGFLATWLLGFQDPEEPSN</sequence>
<reference evidence="15 18" key="2">
    <citation type="submission" date="2011-04" db="EMBL/GenBank/DDBJ databases">
        <title>The complete genome of Selenomonas sputigena DSM 20758.</title>
        <authorList>
            <consortium name="US DOE Joint Genome Institute (JGI-PGF)"/>
            <person name="Lucas S."/>
            <person name="Copeland A."/>
            <person name="Lapidus A."/>
            <person name="Bruce D."/>
            <person name="Goodwin L."/>
            <person name="Pitluck S."/>
            <person name="Peters L."/>
            <person name="Kyrpides N."/>
            <person name="Mavromatis K."/>
            <person name="Ivanova N."/>
            <person name="Ovchinnikova G."/>
            <person name="Teshima H."/>
            <person name="Detter J.C."/>
            <person name="Tapia R."/>
            <person name="Han C."/>
            <person name="Land M."/>
            <person name="Hauser L."/>
            <person name="Markowitz V."/>
            <person name="Cheng J.-F."/>
            <person name="Hugenholtz P."/>
            <person name="Woyke T."/>
            <person name="Wu D."/>
            <person name="Gronow S."/>
            <person name="Wellnitz S."/>
            <person name="Schneider S."/>
            <person name="Klenk H.-P."/>
            <person name="Eisen J.A."/>
        </authorList>
    </citation>
    <scope>NUCLEOTIDE SEQUENCE [LARGE SCALE GENOMIC DNA]</scope>
    <source>
        <strain evidence="15">ATCC 35185</strain>
        <strain evidence="18">ATCC 35185 / DSM 20758 / VPI D19B-28</strain>
    </source>
</reference>
<dbReference type="PANTHER" id="PTHR30175:SF3">
    <property type="entry name" value="PTS SYSTEM N-ACETYLMURAMIC ACID-SPECIFIC EIIBC COMPONENT"/>
    <property type="match status" value="1"/>
</dbReference>
<dbReference type="PROSITE" id="PS51103">
    <property type="entry name" value="PTS_EIIC_TYPE_1"/>
    <property type="match status" value="1"/>
</dbReference>
<dbReference type="Pfam" id="PF00367">
    <property type="entry name" value="PTS_EIIB"/>
    <property type="match status" value="1"/>
</dbReference>
<feature type="transmembrane region" description="Helical" evidence="12">
    <location>
        <begin position="267"/>
        <end position="288"/>
    </location>
</feature>
<dbReference type="PROSITE" id="PS51098">
    <property type="entry name" value="PTS_EIIB_TYPE_1"/>
    <property type="match status" value="1"/>
</dbReference>
<evidence type="ECO:0000313" key="16">
    <source>
        <dbReference type="EMBL" id="EEX77453.1"/>
    </source>
</evidence>
<feature type="transmembrane region" description="Helical" evidence="12">
    <location>
        <begin position="381"/>
        <end position="402"/>
    </location>
</feature>
<feature type="transmembrane region" description="Helical" evidence="12">
    <location>
        <begin position="179"/>
        <end position="200"/>
    </location>
</feature>
<proteinExistence type="predicted"/>
<keyword evidence="10 12" id="KW-0472">Membrane</keyword>
<dbReference type="InterPro" id="IPR013013">
    <property type="entry name" value="PTS_EIIC_1"/>
</dbReference>
<dbReference type="Pfam" id="PF02378">
    <property type="entry name" value="PTS_EIIC"/>
    <property type="match status" value="1"/>
</dbReference>
<evidence type="ECO:0000256" key="1">
    <source>
        <dbReference type="ARBA" id="ARBA00004651"/>
    </source>
</evidence>
<evidence type="ECO:0000256" key="10">
    <source>
        <dbReference type="ARBA" id="ARBA00023136"/>
    </source>
</evidence>
<dbReference type="eggNOG" id="COG1264">
    <property type="taxonomic scope" value="Bacteria"/>
</dbReference>
<evidence type="ECO:0000313" key="18">
    <source>
        <dbReference type="Proteomes" id="UP000011124"/>
    </source>
</evidence>
<dbReference type="GO" id="GO:0090588">
    <property type="term" value="F:protein-phosphocysteine-N-acetylmuramate phosphotransferase system transporter activity"/>
    <property type="evidence" value="ECO:0007669"/>
    <property type="project" value="TreeGrafter"/>
</dbReference>
<dbReference type="GO" id="GO:0016301">
    <property type="term" value="F:kinase activity"/>
    <property type="evidence" value="ECO:0007669"/>
    <property type="project" value="UniProtKB-KW"/>
</dbReference>
<dbReference type="Proteomes" id="UP000003505">
    <property type="component" value="Unassembled WGS sequence"/>
</dbReference>
<keyword evidence="6" id="KW-0598">Phosphotransferase system</keyword>
<evidence type="ECO:0000313" key="17">
    <source>
        <dbReference type="Proteomes" id="UP000003505"/>
    </source>
</evidence>
<comment type="subcellular location">
    <subcellularLocation>
        <location evidence="1">Cell membrane</location>
        <topology evidence="1">Multi-pass membrane protein</topology>
    </subcellularLocation>
</comment>
<dbReference type="HOGENOM" id="CLU_012312_2_0_9"/>
<evidence type="ECO:0000256" key="4">
    <source>
        <dbReference type="ARBA" id="ARBA00022597"/>
    </source>
</evidence>
<keyword evidence="8" id="KW-0418">Kinase</keyword>
<accession>C9LUM0</accession>
<evidence type="ECO:0000256" key="6">
    <source>
        <dbReference type="ARBA" id="ARBA00022683"/>
    </source>
</evidence>
<dbReference type="EC" id="2.7.1.69" evidence="15"/>
<reference evidence="16 17" key="1">
    <citation type="submission" date="2009-09" db="EMBL/GenBank/DDBJ databases">
        <authorList>
            <person name="Weinstock G."/>
            <person name="Sodergren E."/>
            <person name="Clifton S."/>
            <person name="Fulton L."/>
            <person name="Fulton B."/>
            <person name="Courtney L."/>
            <person name="Fronick C."/>
            <person name="Harrison M."/>
            <person name="Strong C."/>
            <person name="Farmer C."/>
            <person name="Delahaunty K."/>
            <person name="Markovic C."/>
            <person name="Hall O."/>
            <person name="Minx P."/>
            <person name="Tomlinson C."/>
            <person name="Mitreva M."/>
            <person name="Nelson J."/>
            <person name="Hou S."/>
            <person name="Wollam A."/>
            <person name="Pepin K.H."/>
            <person name="Johnson M."/>
            <person name="Bhonagiri V."/>
            <person name="Nash W.E."/>
            <person name="Warren W."/>
            <person name="Chinwalla A."/>
            <person name="Mardis E.R."/>
            <person name="Wilson R.K."/>
        </authorList>
    </citation>
    <scope>NUCLEOTIDE SEQUENCE [LARGE SCALE GENOMIC DNA]</scope>
    <source>
        <strain evidence="16">ATCC 35185</strain>
        <strain evidence="17">ATCC 35185 / DSM 20758 / VPI D19B-28</strain>
    </source>
</reference>
<feature type="transmembrane region" description="Helical" evidence="12">
    <location>
        <begin position="446"/>
        <end position="467"/>
    </location>
</feature>
<keyword evidence="7 12" id="KW-0812">Transmembrane</keyword>
<dbReference type="GO" id="GO:0009401">
    <property type="term" value="P:phosphoenolpyruvate-dependent sugar phosphotransferase system"/>
    <property type="evidence" value="ECO:0007669"/>
    <property type="project" value="UniProtKB-KW"/>
</dbReference>
<evidence type="ECO:0000256" key="8">
    <source>
        <dbReference type="ARBA" id="ARBA00022777"/>
    </source>
</evidence>
<dbReference type="InterPro" id="IPR036878">
    <property type="entry name" value="Glu_permease_IIB"/>
</dbReference>
<dbReference type="EMBL" id="CP002637">
    <property type="protein sequence ID" value="AEC00051.1"/>
    <property type="molecule type" value="Genomic_DNA"/>
</dbReference>
<evidence type="ECO:0000313" key="15">
    <source>
        <dbReference type="EMBL" id="AEC00051.1"/>
    </source>
</evidence>
<evidence type="ECO:0000256" key="3">
    <source>
        <dbReference type="ARBA" id="ARBA00022475"/>
    </source>
</evidence>
<evidence type="ECO:0000259" key="13">
    <source>
        <dbReference type="PROSITE" id="PS51098"/>
    </source>
</evidence>
<keyword evidence="18" id="KW-1185">Reference proteome</keyword>
<evidence type="ECO:0000256" key="2">
    <source>
        <dbReference type="ARBA" id="ARBA00022448"/>
    </source>
</evidence>
<dbReference type="Gene3D" id="3.30.1360.60">
    <property type="entry name" value="Glucose permease domain IIB"/>
    <property type="match status" value="1"/>
</dbReference>
<keyword evidence="5 16" id="KW-0808">Transferase</keyword>
<dbReference type="InterPro" id="IPR003352">
    <property type="entry name" value="PTS_EIIC"/>
</dbReference>
<keyword evidence="4" id="KW-0762">Sugar transport</keyword>
<dbReference type="EMBL" id="ACKP02000016">
    <property type="protein sequence ID" value="EEX77453.1"/>
    <property type="molecule type" value="Genomic_DNA"/>
</dbReference>
<feature type="transmembrane region" description="Helical" evidence="12">
    <location>
        <begin position="349"/>
        <end position="369"/>
    </location>
</feature>
<evidence type="ECO:0000256" key="7">
    <source>
        <dbReference type="ARBA" id="ARBA00022692"/>
    </source>
</evidence>
<dbReference type="InterPro" id="IPR018113">
    <property type="entry name" value="PTrfase_EIIB_Cys"/>
</dbReference>
<evidence type="ECO:0000256" key="9">
    <source>
        <dbReference type="ARBA" id="ARBA00022989"/>
    </source>
</evidence>